<keyword evidence="3" id="KW-1185">Reference proteome</keyword>
<sequence>MSPFRLAALCAFLSIATLASARAENTTSTIPLTLTQSDWGGGRIFVTARFGNIQGPMRLDTGASTTRMMLAPWNKDWPVLGRSASLGSSGRAISCDDAEAQNVLLPAGQGEDVGRAKLLVTRCAAGEGDLLGLNFFKGARFSLDFEKRVLTFFPPAQANAKPKPFRKLTPEQSLVGIDLRLGKAAVIGFFDTGAELCAVDRAFVATHMPLFTLVRRKVGASGSSGGNFSPDLYKIKAIDLGDGLVLRDVYTLVYDFGTLRNALGRGTPLILGYNFVSRMQWELDFSSPTAPTWSARPK</sequence>
<dbReference type="SUPFAM" id="SSF50630">
    <property type="entry name" value="Acid proteases"/>
    <property type="match status" value="1"/>
</dbReference>
<dbReference type="KEGG" id="mbry:B1812_03490"/>
<reference evidence="2 3" key="1">
    <citation type="submission" date="2017-02" db="EMBL/GenBank/DDBJ databases">
        <authorList>
            <person name="Peterson S.W."/>
        </authorList>
    </citation>
    <scope>NUCLEOTIDE SEQUENCE [LARGE SCALE GENOMIC DNA]</scope>
    <source>
        <strain evidence="2 3">S285</strain>
    </source>
</reference>
<feature type="chain" id="PRO_5012032043" description="Peptidase A2 domain-containing protein" evidence="1">
    <location>
        <begin position="22"/>
        <end position="298"/>
    </location>
</feature>
<evidence type="ECO:0008006" key="4">
    <source>
        <dbReference type="Google" id="ProtNLM"/>
    </source>
</evidence>
<evidence type="ECO:0000313" key="3">
    <source>
        <dbReference type="Proteomes" id="UP000193978"/>
    </source>
</evidence>
<keyword evidence="1" id="KW-0732">Signal</keyword>
<dbReference type="Gene3D" id="2.40.70.10">
    <property type="entry name" value="Acid Proteases"/>
    <property type="match status" value="1"/>
</dbReference>
<evidence type="ECO:0000313" key="2">
    <source>
        <dbReference type="EMBL" id="ARN80299.1"/>
    </source>
</evidence>
<dbReference type="InterPro" id="IPR021109">
    <property type="entry name" value="Peptidase_aspartic_dom_sf"/>
</dbReference>
<organism evidence="2 3">
    <name type="scientific">Methylocystis bryophila</name>
    <dbReference type="NCBI Taxonomy" id="655015"/>
    <lineage>
        <taxon>Bacteria</taxon>
        <taxon>Pseudomonadati</taxon>
        <taxon>Pseudomonadota</taxon>
        <taxon>Alphaproteobacteria</taxon>
        <taxon>Hyphomicrobiales</taxon>
        <taxon>Methylocystaceae</taxon>
        <taxon>Methylocystis</taxon>
    </lineage>
</organism>
<protein>
    <recommendedName>
        <fullName evidence="4">Peptidase A2 domain-containing protein</fullName>
    </recommendedName>
</protein>
<proteinExistence type="predicted"/>
<dbReference type="EMBL" id="CP019948">
    <property type="protein sequence ID" value="ARN80299.1"/>
    <property type="molecule type" value="Genomic_DNA"/>
</dbReference>
<dbReference type="Proteomes" id="UP000193978">
    <property type="component" value="Chromosome"/>
</dbReference>
<accession>A0A1W6MS32</accession>
<feature type="signal peptide" evidence="1">
    <location>
        <begin position="1"/>
        <end position="21"/>
    </location>
</feature>
<dbReference type="OrthoDB" id="8454571at2"/>
<name>A0A1W6MS32_9HYPH</name>
<evidence type="ECO:0000256" key="1">
    <source>
        <dbReference type="SAM" id="SignalP"/>
    </source>
</evidence>
<gene>
    <name evidence="2" type="ORF">B1812_03490</name>
</gene>
<dbReference type="AlphaFoldDB" id="A0A1W6MS32"/>